<proteinExistence type="inferred from homology"/>
<reference evidence="5 6" key="1">
    <citation type="submission" date="2024-02" db="EMBL/GenBank/DDBJ databases">
        <title>A draft genome for the cacao thread blight pathogen Marasmius crinis-equi.</title>
        <authorList>
            <person name="Cohen S.P."/>
            <person name="Baruah I.K."/>
            <person name="Amoako-Attah I."/>
            <person name="Bukari Y."/>
            <person name="Meinhardt L.W."/>
            <person name="Bailey B.A."/>
        </authorList>
    </citation>
    <scope>NUCLEOTIDE SEQUENCE [LARGE SCALE GENOMIC DNA]</scope>
    <source>
        <strain evidence="5 6">GH-76</strain>
    </source>
</reference>
<dbReference type="InterPro" id="IPR057326">
    <property type="entry name" value="KR_dom"/>
</dbReference>
<dbReference type="InterPro" id="IPR002347">
    <property type="entry name" value="SDR_fam"/>
</dbReference>
<dbReference type="PRINTS" id="PR00081">
    <property type="entry name" value="GDHRDH"/>
</dbReference>
<dbReference type="InterPro" id="IPR020904">
    <property type="entry name" value="Sc_DH/Rdtase_CS"/>
</dbReference>
<dbReference type="PRINTS" id="PR00080">
    <property type="entry name" value="SDRFAMILY"/>
</dbReference>
<evidence type="ECO:0000313" key="5">
    <source>
        <dbReference type="EMBL" id="KAL0579498.1"/>
    </source>
</evidence>
<dbReference type="Gene3D" id="3.40.50.720">
    <property type="entry name" value="NAD(P)-binding Rossmann-like Domain"/>
    <property type="match status" value="1"/>
</dbReference>
<dbReference type="PROSITE" id="PS00061">
    <property type="entry name" value="ADH_SHORT"/>
    <property type="match status" value="1"/>
</dbReference>
<keyword evidence="2" id="KW-0560">Oxidoreductase</keyword>
<dbReference type="SUPFAM" id="SSF51735">
    <property type="entry name" value="NAD(P)-binding Rossmann-fold domains"/>
    <property type="match status" value="1"/>
</dbReference>
<dbReference type="PANTHER" id="PTHR43658:SF8">
    <property type="entry name" value="17-BETA-HYDROXYSTEROID DEHYDROGENASE 14-RELATED"/>
    <property type="match status" value="1"/>
</dbReference>
<sequence length="266" mass="28758">MKVNDRTFIISGGSSGLGLATARELLASKAYVAVLDKKSPPSIDSNTPEASTSRLLYIDTDMMNVEMIAEAVEKAVAWTHRTGAHLAGIINCAGIGTPEPLLNAKGEPHSQSLWDRTLGVNLHGTFHLTRLAVKHLAQVPREDSSDGERGIVVMVSSTVAYEGVAGQTAYAASKGALLSMTLPMARELARHRIRVVTLVPGPFATSIMEKLGEKVNRGIHKEALLYPRRYGNPDEFAQTVKWVLDCPMVNGENLKLTGGMRMPARM</sequence>
<dbReference type="PANTHER" id="PTHR43658">
    <property type="entry name" value="SHORT-CHAIN DEHYDROGENASE/REDUCTASE"/>
    <property type="match status" value="1"/>
</dbReference>
<evidence type="ECO:0000256" key="2">
    <source>
        <dbReference type="ARBA" id="ARBA00023002"/>
    </source>
</evidence>
<dbReference type="Pfam" id="PF00106">
    <property type="entry name" value="adh_short"/>
    <property type="match status" value="1"/>
</dbReference>
<dbReference type="EMBL" id="JBAHYK010000058">
    <property type="protein sequence ID" value="KAL0579498.1"/>
    <property type="molecule type" value="Genomic_DNA"/>
</dbReference>
<dbReference type="Proteomes" id="UP001465976">
    <property type="component" value="Unassembled WGS sequence"/>
</dbReference>
<name>A0ABR3FVZ9_9AGAR</name>
<evidence type="ECO:0000259" key="4">
    <source>
        <dbReference type="SMART" id="SM00822"/>
    </source>
</evidence>
<gene>
    <name evidence="5" type="ORF">V5O48_002540</name>
</gene>
<comment type="similarity">
    <text evidence="3">Belongs to the short-chain dehydrogenases/reductases (SDR) family.</text>
</comment>
<keyword evidence="6" id="KW-1185">Reference proteome</keyword>
<evidence type="ECO:0000313" key="6">
    <source>
        <dbReference type="Proteomes" id="UP001465976"/>
    </source>
</evidence>
<accession>A0ABR3FVZ9</accession>
<feature type="domain" description="Ketoreductase" evidence="4">
    <location>
        <begin position="6"/>
        <end position="202"/>
    </location>
</feature>
<protein>
    <recommendedName>
        <fullName evidence="4">Ketoreductase domain-containing protein</fullName>
    </recommendedName>
</protein>
<keyword evidence="1" id="KW-0521">NADP</keyword>
<evidence type="ECO:0000256" key="3">
    <source>
        <dbReference type="RuleBase" id="RU000363"/>
    </source>
</evidence>
<organism evidence="5 6">
    <name type="scientific">Marasmius crinis-equi</name>
    <dbReference type="NCBI Taxonomy" id="585013"/>
    <lineage>
        <taxon>Eukaryota</taxon>
        <taxon>Fungi</taxon>
        <taxon>Dikarya</taxon>
        <taxon>Basidiomycota</taxon>
        <taxon>Agaricomycotina</taxon>
        <taxon>Agaricomycetes</taxon>
        <taxon>Agaricomycetidae</taxon>
        <taxon>Agaricales</taxon>
        <taxon>Marasmiineae</taxon>
        <taxon>Marasmiaceae</taxon>
        <taxon>Marasmius</taxon>
    </lineage>
</organism>
<dbReference type="InterPro" id="IPR036291">
    <property type="entry name" value="NAD(P)-bd_dom_sf"/>
</dbReference>
<dbReference type="SMART" id="SM00822">
    <property type="entry name" value="PKS_KR"/>
    <property type="match status" value="1"/>
</dbReference>
<evidence type="ECO:0000256" key="1">
    <source>
        <dbReference type="ARBA" id="ARBA00022857"/>
    </source>
</evidence>
<comment type="caution">
    <text evidence="5">The sequence shown here is derived from an EMBL/GenBank/DDBJ whole genome shotgun (WGS) entry which is preliminary data.</text>
</comment>